<accession>A0A6S7J1G0</accession>
<comment type="caution">
    <text evidence="1">The sequence shown here is derived from an EMBL/GenBank/DDBJ whole genome shotgun (WGS) entry which is preliminary data.</text>
</comment>
<evidence type="ECO:0000313" key="2">
    <source>
        <dbReference type="Proteomes" id="UP001152795"/>
    </source>
</evidence>
<dbReference type="Proteomes" id="UP001152795">
    <property type="component" value="Unassembled WGS sequence"/>
</dbReference>
<keyword evidence="2" id="KW-1185">Reference proteome</keyword>
<evidence type="ECO:0000313" key="1">
    <source>
        <dbReference type="EMBL" id="CAB4024057.1"/>
    </source>
</evidence>
<organism evidence="1 2">
    <name type="scientific">Paramuricea clavata</name>
    <name type="common">Red gorgonian</name>
    <name type="synonym">Violescent sea-whip</name>
    <dbReference type="NCBI Taxonomy" id="317549"/>
    <lineage>
        <taxon>Eukaryota</taxon>
        <taxon>Metazoa</taxon>
        <taxon>Cnidaria</taxon>
        <taxon>Anthozoa</taxon>
        <taxon>Octocorallia</taxon>
        <taxon>Malacalcyonacea</taxon>
        <taxon>Plexauridae</taxon>
        <taxon>Paramuricea</taxon>
    </lineage>
</organism>
<gene>
    <name evidence="1" type="ORF">PACLA_8A015629</name>
</gene>
<dbReference type="OrthoDB" id="6133789at2759"/>
<dbReference type="AlphaFoldDB" id="A0A6S7J1G0"/>
<dbReference type="EMBL" id="CACRXK020012818">
    <property type="protein sequence ID" value="CAB4024057.1"/>
    <property type="molecule type" value="Genomic_DNA"/>
</dbReference>
<protein>
    <submittedName>
        <fullName evidence="1">Uncharacterized protein</fullName>
    </submittedName>
</protein>
<proteinExistence type="predicted"/>
<sequence>MSDYANYLKEQNKKTKHFQSLTEPVRSIADNLDFRFLPQCEAIPSLLIELESLLREKDNFLFIVLEDVCPTDPRRKYDYLQALKSCGLAVKAAMLTYRLSNNIGNTNCVWKVPGQDPDSLCQSQQTIEIVKKQIPTFHTRAMRQSLMQKYGRVAPNKKPAVLRSLYRVLTDDSSAATNEHTAEIDERVRLILDMEDPDVVLDLRALNTGMTSSGINAKSFWKKKWEHLLMTDAMTKGCTLLEQYQQEISLSK</sequence>
<reference evidence="1" key="1">
    <citation type="submission" date="2020-04" db="EMBL/GenBank/DDBJ databases">
        <authorList>
            <person name="Alioto T."/>
            <person name="Alioto T."/>
            <person name="Gomez Garrido J."/>
        </authorList>
    </citation>
    <scope>NUCLEOTIDE SEQUENCE</scope>
    <source>
        <strain evidence="1">A484AB</strain>
    </source>
</reference>
<name>A0A6S7J1G0_PARCT</name>